<evidence type="ECO:0000313" key="11">
    <source>
        <dbReference type="EMBL" id="CAL8126202.1"/>
    </source>
</evidence>
<evidence type="ECO:0000256" key="1">
    <source>
        <dbReference type="ARBA" id="ARBA00000707"/>
    </source>
</evidence>
<feature type="coiled-coil region" evidence="7">
    <location>
        <begin position="626"/>
        <end position="663"/>
    </location>
</feature>
<feature type="domain" description="DUF6606" evidence="10">
    <location>
        <begin position="59"/>
        <end position="330"/>
    </location>
</feature>
<name>A0ABP1RF29_9HEXA</name>
<evidence type="ECO:0000256" key="2">
    <source>
        <dbReference type="ARBA" id="ARBA00012759"/>
    </source>
</evidence>
<evidence type="ECO:0000313" key="12">
    <source>
        <dbReference type="Proteomes" id="UP001642540"/>
    </source>
</evidence>
<keyword evidence="5" id="KW-0378">Hydrolase</keyword>
<dbReference type="PANTHER" id="PTHR13367:SF33">
    <property type="entry name" value="P-LOOP CONTAINING NUCLEOSIDE TRIPHOSPHATE HYDROLASE PROTEIN"/>
    <property type="match status" value="1"/>
</dbReference>
<accession>A0ABP1RF29</accession>
<keyword evidence="6" id="KW-0788">Thiol protease</keyword>
<dbReference type="Pfam" id="PF12359">
    <property type="entry name" value="DUF3645"/>
    <property type="match status" value="1"/>
</dbReference>
<keyword evidence="4" id="KW-0833">Ubl conjugation pathway</keyword>
<comment type="catalytic activity">
    <reaction evidence="1">
        <text>Thiol-dependent hydrolysis of ester, thioester, amide, peptide and isopeptide bonds formed by the C-terminal Gly of ubiquitin (a 76-residue protein attached to proteins as an intracellular targeting signal).</text>
        <dbReference type="EC" id="3.4.19.12"/>
    </reaction>
</comment>
<feature type="domain" description="DUF3638" evidence="8">
    <location>
        <begin position="2050"/>
        <end position="2269"/>
    </location>
</feature>
<dbReference type="InterPro" id="IPR022099">
    <property type="entry name" value="DUF3638"/>
</dbReference>
<evidence type="ECO:0000259" key="9">
    <source>
        <dbReference type="Pfam" id="PF12359"/>
    </source>
</evidence>
<evidence type="ECO:0000256" key="7">
    <source>
        <dbReference type="SAM" id="Coils"/>
    </source>
</evidence>
<dbReference type="PANTHER" id="PTHR13367">
    <property type="entry name" value="UBIQUITIN THIOESTERASE"/>
    <property type="match status" value="1"/>
</dbReference>
<keyword evidence="12" id="KW-1185">Reference proteome</keyword>
<comment type="caution">
    <text evidence="11">The sequence shown here is derived from an EMBL/GenBank/DDBJ whole genome shotgun (WGS) entry which is preliminary data.</text>
</comment>
<protein>
    <recommendedName>
        <fullName evidence="2">ubiquitinyl hydrolase 1</fullName>
        <ecNumber evidence="2">3.4.19.12</ecNumber>
    </recommendedName>
</protein>
<proteinExistence type="predicted"/>
<reference evidence="11 12" key="1">
    <citation type="submission" date="2024-08" db="EMBL/GenBank/DDBJ databases">
        <authorList>
            <person name="Cucini C."/>
            <person name="Frati F."/>
        </authorList>
    </citation>
    <scope>NUCLEOTIDE SEQUENCE [LARGE SCALE GENOMIC DNA]</scope>
</reference>
<dbReference type="EC" id="3.4.19.12" evidence="2"/>
<evidence type="ECO:0000256" key="6">
    <source>
        <dbReference type="ARBA" id="ARBA00022807"/>
    </source>
</evidence>
<evidence type="ECO:0000259" key="10">
    <source>
        <dbReference type="Pfam" id="PF20255"/>
    </source>
</evidence>
<dbReference type="Proteomes" id="UP001642540">
    <property type="component" value="Unassembled WGS sequence"/>
</dbReference>
<evidence type="ECO:0000259" key="8">
    <source>
        <dbReference type="Pfam" id="PF12340"/>
    </source>
</evidence>
<gene>
    <name evidence="11" type="ORF">ODALV1_LOCUS21312</name>
</gene>
<dbReference type="Pfam" id="PF20255">
    <property type="entry name" value="DUF6606"/>
    <property type="match status" value="1"/>
</dbReference>
<dbReference type="InterPro" id="IPR051346">
    <property type="entry name" value="OTU_Deubiquitinase"/>
</dbReference>
<feature type="domain" description="DUF3645" evidence="9">
    <location>
        <begin position="2397"/>
        <end position="2426"/>
    </location>
</feature>
<dbReference type="Pfam" id="PF12340">
    <property type="entry name" value="DUF3638"/>
    <property type="match status" value="1"/>
</dbReference>
<keyword evidence="3" id="KW-0645">Protease</keyword>
<dbReference type="EMBL" id="CAXLJM020000071">
    <property type="protein sequence ID" value="CAL8126202.1"/>
    <property type="molecule type" value="Genomic_DNA"/>
</dbReference>
<evidence type="ECO:0000256" key="4">
    <source>
        <dbReference type="ARBA" id="ARBA00022786"/>
    </source>
</evidence>
<evidence type="ECO:0000256" key="5">
    <source>
        <dbReference type="ARBA" id="ARBA00022801"/>
    </source>
</evidence>
<dbReference type="InterPro" id="IPR046541">
    <property type="entry name" value="DUF6606"/>
</dbReference>
<dbReference type="InterPro" id="IPR022105">
    <property type="entry name" value="DUF3645"/>
</dbReference>
<sequence>MIYIRHPINQTKASPKLQAPTTNVQRKIMETITSHYSSSLLLALKEKKIEGNDIIKSFVTHVFLPKNLPQSVEPFEEDISKALLSLLASFTKEFLLGDNASTPIQRTINGMSKWTSLQNDLRGTFKLNEELDHLPVGESIPLYVRKQNCTIIFTRLDECHLRVMTFRASLPNEIIMGTAGSLQVSYPETVEIIPISELLLSPTFSKHVQKLSFETCSLAMPVSQKGDNQFAESRQVSYPFIISEFMIGMLQPIATTDFNESMKQCASLKLSKKVRDEVNWSNCTIPFRRSGLWMSAKVVLHLSLLEELGNDDEARLAYKIILLEMIVELCKYFVQENSHNWDIISQMMVKLARRARKLSELPNPTNRFETERELVLQRTFNTIEKLHEMSQADWEKVQFAPDSDIEQIHLTEEEIRRDIQHDMTSLNQYLAKPRLPNESTDAINLTELNITRYSTLSSLLECKNSLRNDVGDIHMNPTTIWIHDVELFTRTNLDCLTASSADVHELFYAYTKQVVKLYAEEYCDPVSFSRMILTTLKMIRVLDEIATRTHPLLKKYRSGIDPKMFDNLILPKKHEDMEMLESLVDYFSSRNEAADFPSIIQNRFLSSTDFSVQYAQQSREMTQLKEDILAATLKAIEKKYEEVQNAEERCQTLQAQINRLNCEYVWDGFYQENLHSSSCERCRLKSQLEYKRTSVTYYQRPLPNFQTKEFLQDAVVFELLIPEEIAHLRNCLVTFLGEIYTHQLFEGVTNENIHVSWTSFPDLLQYHSLTNAAKAIAVKLGSTVKATMTSHYAKQNPDVVHTKKEAFILDNGLNCTFYFLPSLNIKISKSVLTFQLENALNCNPYKNLQLAMNSPRLTENEVIGLQYSCHEKLQLKEFISFGSMRMGHRIQLRSLYAALSNQSISLEQEPVLALILQTIWEVGPRTDEKLREIHADFYDQAFSMEFLELLEKILKSNATNWSCPMVMFAVTVLTIRILELNENHEVRELCAKLLKLARITLEDWWGKLETIILNSNAGNEASKDLEILNELRFQTAVCSAHTYNVCSEHLLKYVIVDDEDVVFWLSTVSRMYHMVVREKSHKNFSKLLQNLVRDARLRIPLNIESYIHEMVKKRGHNCFHNFCCRQWSPAFSAESWKWKQEIEASKHVYKGSYDIKNETGAVCATHSVFVDTVRGIFLVDGYPPSYLPENVILHPLFNRFFKHCRFQVQRDFKTFTTKNKYLDRHYQFYFTKESDLIIQEKTDNSWLELVPPQLLNKQVSNHFIEDFTHWFSHETNHVEFRNRSQDTVDYNFCPQRVILVERGANSRKIFSINSNGFQKIVNNLSRLEYKEFIDVVFEENAQTSKIILSANLRRLNLTFELKNSKLYSSNFPGYYIPSNQRFGTLTGLESGLLLEKETVRETSGYQKLFLIQHGVIEIQINDSNMKHQSVTVDSTALRKPPFFTFEIDPLLQRLKAGNDKSAWLYLAALHGSTSSPFQDAFTGLTGTEMAMWILQSGFIFSCSPYNAECLETLEVIRNLSPQRFYYPTHLQQMQTISWPSGFEHNSYAAYDGYGIIVDNLIACSNRLEELFPCVKEDNDEKEENATSSKLRERAYHRHLNNYNEEAHLGERFVSGHSHLIPHVITGVDSQKNPPREWMQVGKVRMDKNMHFIDGHKSIESFIITPELLPPHPCWPSEQDGKKQNFSCESLNYWFSKKMRKEWLLLYTLALQGEALEHEFTWILGALLYSERGSLEQALNLHNISRLVSTPSQNLFPSAVEFTTEFVPSAHNYVPIKISEIVRQAVKVFLSRESNYNNYTDYCQAKNQFEDKRNEQISLVERAPIRYWPSSKMDKYGLSSVGVVNEQYLDLNRIAKEVSRVFEFWFNNLQLKLFVDKVDLIIDGVRKTLLPMDVPSCHLQVCQLQLYAVLDDVDGVERLSAGIIRLSNPSTNIKSDYGVLQEVNDELQRRKYLRNIEEILEELRRFVCCSQISTALNHAGIHTRLAPVTLLRKLLEKDAKETKEEAYAKVYINALGTCISELSRLNRILHYRTSDIYSVELERELKTKPFEHWNPLQNPEWLLLELELNVTIRPIQVDVTKHMMNMEGGGVTQLNMGEGKTSVIVPMIVSTLSFREDLVCRVTVLSSIFNTNFNLLAFTIGGLLNKRLYTVPCRRDYKISECLQKIQETCKECMKLKGVIMTLPEYRLSFRLMLYNYYLQKKDDEAFQVYQIENWLRKHVCDIVDESDEIFSVKYQLIYTTGNQLKIGGGSMRWVVCQKLLQILPEVASKMLEVFGENAVEFDKEECDANPEQFTHFRILSKEHVRYFNELVAEVLLQGKIDLVNTILNEEKKELVKAFLIDENISEEDHNTVLEMDEIEEIIKEVLLIVSGYLRHGVLFTALTKRWRVELGVNEKGNKLMAVPFRAKDIAAERTEFGHPDMAIVLTQLSYYYSGLNDEQLFQVFFILKKMVGPESLFNGWIQKIPNEKSIDNSIKSYNGINLLDFEQRTKHLFPALRKHKAVIDFWLENCVYPKECKQFPRKLVMNAWDLSYEKQIHPTTGFSGTNDSKLLLPATISQKDLEALQKTNQDLETTLQRAENRCKRSLNMSDSPCGTILKWMKEDGLRVLIDAGALVLDGNETVAKLWLQKDSNLEGVVYFNDENELLIKTRSDYNEKSKQDTKLKLSSYNDRLDKCAVYLDDYHTRGTDLKLPNDFKACVTIGSRMRRDKLMQACMRMRKLGKGQSVHFYLSHEANNKILEMTDMKMETDEELSDFDSVPVSDILAWVKKNSKEFEEDGLVYWVASGKNYAQKLAADEMFEMSDKSKVEGEVLASRCEDEELLSLQDIYGTYRSKQNLVEIIPKWFSHVEQKLRQYGTSTTVLPENVQDSIDYYMSVVMRKCEENIPDKEFLFSMLEEEQEKELEPEQETEINVERPPFAEALKPKLHENVKLFVELGGQLYAKPGILRLSEVFKHTTFWKLIQPECWGSQVFVTEDFVDVIVNSSGGDSFLRSLSYVTSWSAPSSSNPVCILLLSPFEVNELMPLFQGLSGTAAVTLHMFSGRSMEGQDTLVNKARLQLPICRRGSVLSEDMMAPLLIVAGNLFYASMKEQKAFAHFLGLHPRPWGVEEEEAFENGLITGTGFVLPNNLSTMALRQKSLFQGDPTQMIRAILKCRNEVLRDSDHTIQILNQRAYLEEQEENEKDGTKSGE</sequence>
<keyword evidence="7" id="KW-0175">Coiled coil</keyword>
<evidence type="ECO:0000256" key="3">
    <source>
        <dbReference type="ARBA" id="ARBA00022670"/>
    </source>
</evidence>
<organism evidence="11 12">
    <name type="scientific">Orchesella dallaii</name>
    <dbReference type="NCBI Taxonomy" id="48710"/>
    <lineage>
        <taxon>Eukaryota</taxon>
        <taxon>Metazoa</taxon>
        <taxon>Ecdysozoa</taxon>
        <taxon>Arthropoda</taxon>
        <taxon>Hexapoda</taxon>
        <taxon>Collembola</taxon>
        <taxon>Entomobryomorpha</taxon>
        <taxon>Entomobryoidea</taxon>
        <taxon>Orchesellidae</taxon>
        <taxon>Orchesellinae</taxon>
        <taxon>Orchesella</taxon>
    </lineage>
</organism>
<feature type="coiled-coil region" evidence="7">
    <location>
        <begin position="2554"/>
        <end position="2588"/>
    </location>
</feature>